<gene>
    <name evidence="1" type="ORF">FEQUK3_LOCUS3319</name>
</gene>
<dbReference type="Proteomes" id="UP000693738">
    <property type="component" value="Unassembled WGS sequence"/>
</dbReference>
<dbReference type="EMBL" id="CAJSTJ010000119">
    <property type="protein sequence ID" value="CAG7557603.1"/>
    <property type="molecule type" value="Genomic_DNA"/>
</dbReference>
<protein>
    <submittedName>
        <fullName evidence="1">Uncharacterized protein</fullName>
    </submittedName>
</protein>
<sequence length="213" mass="25079">MNELIDKFWDWALGDVPRNPVPYHDDDDLVWVTAVIPMVITQSSICYEGEEAMEHCGPRLGPDWEKFKATSMRQFWYLLKILPQHMDTLDPEGTSGAYRMLQNWDPEFRKITIFGKLHSTETVELPKELHDLEYLASYIFVNVMARFHRVNVDMAEEALLITKTRHFIHFKMIFEEGKTLADVRADRLKHKKLEAARNARDPMLRLEFQVPLM</sequence>
<dbReference type="AlphaFoldDB" id="A0A8J2NAW7"/>
<accession>A0A8J2NAW7</accession>
<proteinExistence type="predicted"/>
<evidence type="ECO:0000313" key="1">
    <source>
        <dbReference type="EMBL" id="CAG7557603.1"/>
    </source>
</evidence>
<reference evidence="1" key="1">
    <citation type="submission" date="2021-05" db="EMBL/GenBank/DDBJ databases">
        <authorList>
            <person name="Khan N."/>
        </authorList>
    </citation>
    <scope>NUCLEOTIDE SEQUENCE</scope>
</reference>
<organism evidence="1 2">
    <name type="scientific">Fusarium equiseti</name>
    <name type="common">Fusarium scirpi</name>
    <dbReference type="NCBI Taxonomy" id="61235"/>
    <lineage>
        <taxon>Eukaryota</taxon>
        <taxon>Fungi</taxon>
        <taxon>Dikarya</taxon>
        <taxon>Ascomycota</taxon>
        <taxon>Pezizomycotina</taxon>
        <taxon>Sordariomycetes</taxon>
        <taxon>Hypocreomycetidae</taxon>
        <taxon>Hypocreales</taxon>
        <taxon>Nectriaceae</taxon>
        <taxon>Fusarium</taxon>
        <taxon>Fusarium incarnatum-equiseti species complex</taxon>
    </lineage>
</organism>
<evidence type="ECO:0000313" key="2">
    <source>
        <dbReference type="Proteomes" id="UP000693738"/>
    </source>
</evidence>
<name>A0A8J2NAW7_FUSEQ</name>
<comment type="caution">
    <text evidence="1">The sequence shown here is derived from an EMBL/GenBank/DDBJ whole genome shotgun (WGS) entry which is preliminary data.</text>
</comment>